<keyword evidence="1" id="KW-0472">Membrane</keyword>
<evidence type="ECO:0000313" key="2">
    <source>
        <dbReference type="EMBL" id="MBW90283.1"/>
    </source>
</evidence>
<name>A0A2P2JA11_RHIMU</name>
<organism evidence="2">
    <name type="scientific">Rhizophora mucronata</name>
    <name type="common">Asiatic mangrove</name>
    <dbReference type="NCBI Taxonomy" id="61149"/>
    <lineage>
        <taxon>Eukaryota</taxon>
        <taxon>Viridiplantae</taxon>
        <taxon>Streptophyta</taxon>
        <taxon>Embryophyta</taxon>
        <taxon>Tracheophyta</taxon>
        <taxon>Spermatophyta</taxon>
        <taxon>Magnoliopsida</taxon>
        <taxon>eudicotyledons</taxon>
        <taxon>Gunneridae</taxon>
        <taxon>Pentapetalae</taxon>
        <taxon>rosids</taxon>
        <taxon>fabids</taxon>
        <taxon>Malpighiales</taxon>
        <taxon>Rhizophoraceae</taxon>
        <taxon>Rhizophora</taxon>
    </lineage>
</organism>
<protein>
    <submittedName>
        <fullName evidence="2">Uncharacterized protein</fullName>
    </submittedName>
</protein>
<reference evidence="2" key="1">
    <citation type="submission" date="2018-02" db="EMBL/GenBank/DDBJ databases">
        <title>Rhizophora mucronata_Transcriptome.</title>
        <authorList>
            <person name="Meera S.P."/>
            <person name="Sreeshan A."/>
            <person name="Augustine A."/>
        </authorList>
    </citation>
    <scope>NUCLEOTIDE SEQUENCE</scope>
    <source>
        <tissue evidence="2">Leaf</tissue>
    </source>
</reference>
<proteinExistence type="predicted"/>
<dbReference type="EMBL" id="GGEC01009800">
    <property type="protein sequence ID" value="MBW90283.1"/>
    <property type="molecule type" value="Transcribed_RNA"/>
</dbReference>
<feature type="transmembrane region" description="Helical" evidence="1">
    <location>
        <begin position="21"/>
        <end position="45"/>
    </location>
</feature>
<dbReference type="AlphaFoldDB" id="A0A2P2JA11"/>
<sequence>MCQLFFNKTKHVKYKLDYIRYSFTCFISFVDASFLSSCMLVTITAKANDSSNGVSISIMISLVG</sequence>
<keyword evidence="1" id="KW-1133">Transmembrane helix</keyword>
<evidence type="ECO:0000256" key="1">
    <source>
        <dbReference type="SAM" id="Phobius"/>
    </source>
</evidence>
<keyword evidence="1" id="KW-0812">Transmembrane</keyword>
<accession>A0A2P2JA11</accession>